<reference evidence="2" key="1">
    <citation type="submission" date="2020-08" db="EMBL/GenBank/DDBJ databases">
        <title>Genome public.</title>
        <authorList>
            <person name="Liu C."/>
            <person name="Sun Q."/>
        </authorList>
    </citation>
    <scope>NUCLEOTIDE SEQUENCE</scope>
    <source>
        <strain evidence="2">N12</strain>
    </source>
</reference>
<name>A0A926F819_9BACT</name>
<dbReference type="AlphaFoldDB" id="A0A926F819"/>
<evidence type="ECO:0000256" key="1">
    <source>
        <dbReference type="SAM" id="MobiDB-lite"/>
    </source>
</evidence>
<dbReference type="Proteomes" id="UP000651085">
    <property type="component" value="Unassembled WGS sequence"/>
</dbReference>
<organism evidence="2 3">
    <name type="scientific">Jilunia laotingensis</name>
    <dbReference type="NCBI Taxonomy" id="2763675"/>
    <lineage>
        <taxon>Bacteria</taxon>
        <taxon>Pseudomonadati</taxon>
        <taxon>Bacteroidota</taxon>
        <taxon>Bacteroidia</taxon>
        <taxon>Bacteroidales</taxon>
        <taxon>Bacteroidaceae</taxon>
        <taxon>Jilunia</taxon>
    </lineage>
</organism>
<dbReference type="RefSeq" id="WP_262434904.1">
    <property type="nucleotide sequence ID" value="NZ_JACRTF010000001.1"/>
</dbReference>
<feature type="region of interest" description="Disordered" evidence="1">
    <location>
        <begin position="26"/>
        <end position="49"/>
    </location>
</feature>
<evidence type="ECO:0000313" key="2">
    <source>
        <dbReference type="EMBL" id="MBC8593797.1"/>
    </source>
</evidence>
<gene>
    <name evidence="2" type="ORF">H8744_11165</name>
</gene>
<comment type="caution">
    <text evidence="2">The sequence shown here is derived from an EMBL/GenBank/DDBJ whole genome shotgun (WGS) entry which is preliminary data.</text>
</comment>
<evidence type="ECO:0000313" key="3">
    <source>
        <dbReference type="Proteomes" id="UP000651085"/>
    </source>
</evidence>
<proteinExistence type="predicted"/>
<accession>A0A926F819</accession>
<dbReference type="EMBL" id="JACRTF010000001">
    <property type="protein sequence ID" value="MBC8593797.1"/>
    <property type="molecule type" value="Genomic_DNA"/>
</dbReference>
<protein>
    <submittedName>
        <fullName evidence="2">Uncharacterized protein</fullName>
    </submittedName>
</protein>
<sequence>MKIIIAIVIAITVFVLIKAAIKANKSNTDINPVSPPLEDEDNNDKKNDA</sequence>
<keyword evidence="3" id="KW-1185">Reference proteome</keyword>